<accession>A0ABS8Y030</accession>
<evidence type="ECO:0000313" key="2">
    <source>
        <dbReference type="Proteomes" id="UP001200741"/>
    </source>
</evidence>
<gene>
    <name evidence="1" type="ORF">LXT13_17990</name>
</gene>
<evidence type="ECO:0000313" key="1">
    <source>
        <dbReference type="EMBL" id="MCE4556288.1"/>
    </source>
</evidence>
<keyword evidence="2" id="KW-1185">Reference proteome</keyword>
<dbReference type="RefSeq" id="WP_233373330.1">
    <property type="nucleotide sequence ID" value="NZ_JAJTWU010000007.1"/>
</dbReference>
<dbReference type="Proteomes" id="UP001200741">
    <property type="component" value="Unassembled WGS sequence"/>
</dbReference>
<protein>
    <submittedName>
        <fullName evidence="1">Uncharacterized protein</fullName>
    </submittedName>
</protein>
<organism evidence="1 2">
    <name type="scientific">Pelomonas cellulosilytica</name>
    <dbReference type="NCBI Taxonomy" id="2906762"/>
    <lineage>
        <taxon>Bacteria</taxon>
        <taxon>Pseudomonadati</taxon>
        <taxon>Pseudomonadota</taxon>
        <taxon>Betaproteobacteria</taxon>
        <taxon>Burkholderiales</taxon>
        <taxon>Sphaerotilaceae</taxon>
        <taxon>Roseateles</taxon>
    </lineage>
</organism>
<sequence length="153" mass="18199">MRNLAYHRGWNAAKLERKQQEFWRTINGNFIDTAVLEWCKVYGDQRAKHHWEKCVSDTANFAEGLWQITGKTEEEFEQYRVVVRAYRDKFVAHLDELNQMQIPDLQPALESIRYLYQHLVDVEDDVDAFVDLPPNANRYYQTHLTEGKAAHRE</sequence>
<reference evidence="1 2" key="1">
    <citation type="submission" date="2021-12" db="EMBL/GenBank/DDBJ databases">
        <title>Genome seq of P8.</title>
        <authorList>
            <person name="Seo T."/>
        </authorList>
    </citation>
    <scope>NUCLEOTIDE SEQUENCE [LARGE SCALE GENOMIC DNA]</scope>
    <source>
        <strain evidence="1 2">P8</strain>
    </source>
</reference>
<proteinExistence type="predicted"/>
<dbReference type="EMBL" id="JAJTWU010000007">
    <property type="protein sequence ID" value="MCE4556288.1"/>
    <property type="molecule type" value="Genomic_DNA"/>
</dbReference>
<comment type="caution">
    <text evidence="1">The sequence shown here is derived from an EMBL/GenBank/DDBJ whole genome shotgun (WGS) entry which is preliminary data.</text>
</comment>
<name>A0ABS8Y030_9BURK</name>